<organism evidence="2 3">
    <name type="scientific">Dreissena polymorpha</name>
    <name type="common">Zebra mussel</name>
    <name type="synonym">Mytilus polymorpha</name>
    <dbReference type="NCBI Taxonomy" id="45954"/>
    <lineage>
        <taxon>Eukaryota</taxon>
        <taxon>Metazoa</taxon>
        <taxon>Spiralia</taxon>
        <taxon>Lophotrochozoa</taxon>
        <taxon>Mollusca</taxon>
        <taxon>Bivalvia</taxon>
        <taxon>Autobranchia</taxon>
        <taxon>Heteroconchia</taxon>
        <taxon>Euheterodonta</taxon>
        <taxon>Imparidentia</taxon>
        <taxon>Neoheterodontei</taxon>
        <taxon>Myida</taxon>
        <taxon>Dreissenoidea</taxon>
        <taxon>Dreissenidae</taxon>
        <taxon>Dreissena</taxon>
    </lineage>
</organism>
<comment type="caution">
    <text evidence="2">The sequence shown here is derived from an EMBL/GenBank/DDBJ whole genome shotgun (WGS) entry which is preliminary data.</text>
</comment>
<sequence length="158" mass="17236">MFKKLFKKPSKAEISETVTSASTIPSPNKSTHTNQAEPGQTAPPLQRRVSKHENYELTKAASTPLLPRTPVTSASTIPSPNKSTHTNQAEPGQTAPPLQRRVSKHENYELTKAASTPLLPRTPVRAKSPTDFSIQSTLIMLTTFCKASMPRTKQESGT</sequence>
<reference evidence="2" key="2">
    <citation type="submission" date="2020-11" db="EMBL/GenBank/DDBJ databases">
        <authorList>
            <person name="McCartney M.A."/>
            <person name="Auch B."/>
            <person name="Kono T."/>
            <person name="Mallez S."/>
            <person name="Becker A."/>
            <person name="Gohl D.M."/>
            <person name="Silverstein K.A.T."/>
            <person name="Koren S."/>
            <person name="Bechman K.B."/>
            <person name="Herman A."/>
            <person name="Abrahante J.E."/>
            <person name="Garbe J."/>
        </authorList>
    </citation>
    <scope>NUCLEOTIDE SEQUENCE</scope>
    <source>
        <strain evidence="2">Duluth1</strain>
        <tissue evidence="2">Whole animal</tissue>
    </source>
</reference>
<feature type="compositionally biased region" description="Polar residues" evidence="1">
    <location>
        <begin position="70"/>
        <end position="91"/>
    </location>
</feature>
<protein>
    <submittedName>
        <fullName evidence="2">Uncharacterized protein</fullName>
    </submittedName>
</protein>
<dbReference type="Proteomes" id="UP000828390">
    <property type="component" value="Unassembled WGS sequence"/>
</dbReference>
<accession>A0A9D4GFD7</accession>
<gene>
    <name evidence="2" type="ORF">DPMN_144314</name>
</gene>
<proteinExistence type="predicted"/>
<keyword evidence="3" id="KW-1185">Reference proteome</keyword>
<reference evidence="2" key="1">
    <citation type="journal article" date="2019" name="bioRxiv">
        <title>The Genome of the Zebra Mussel, Dreissena polymorpha: A Resource for Invasive Species Research.</title>
        <authorList>
            <person name="McCartney M.A."/>
            <person name="Auch B."/>
            <person name="Kono T."/>
            <person name="Mallez S."/>
            <person name="Zhang Y."/>
            <person name="Obille A."/>
            <person name="Becker A."/>
            <person name="Abrahante J.E."/>
            <person name="Garbe J."/>
            <person name="Badalamenti J.P."/>
            <person name="Herman A."/>
            <person name="Mangelson H."/>
            <person name="Liachko I."/>
            <person name="Sullivan S."/>
            <person name="Sone E.D."/>
            <person name="Koren S."/>
            <person name="Silverstein K.A.T."/>
            <person name="Beckman K.B."/>
            <person name="Gohl D.M."/>
        </authorList>
    </citation>
    <scope>NUCLEOTIDE SEQUENCE</scope>
    <source>
        <strain evidence="2">Duluth1</strain>
        <tissue evidence="2">Whole animal</tissue>
    </source>
</reference>
<evidence type="ECO:0000256" key="1">
    <source>
        <dbReference type="SAM" id="MobiDB-lite"/>
    </source>
</evidence>
<evidence type="ECO:0000313" key="3">
    <source>
        <dbReference type="Proteomes" id="UP000828390"/>
    </source>
</evidence>
<evidence type="ECO:0000313" key="2">
    <source>
        <dbReference type="EMBL" id="KAH3815783.1"/>
    </source>
</evidence>
<dbReference type="EMBL" id="JAIWYP010000006">
    <property type="protein sequence ID" value="KAH3815783.1"/>
    <property type="molecule type" value="Genomic_DNA"/>
</dbReference>
<name>A0A9D4GFD7_DREPO</name>
<feature type="compositionally biased region" description="Polar residues" evidence="1">
    <location>
        <begin position="16"/>
        <end position="38"/>
    </location>
</feature>
<dbReference type="AlphaFoldDB" id="A0A9D4GFD7"/>
<feature type="region of interest" description="Disordered" evidence="1">
    <location>
        <begin position="1"/>
        <end position="128"/>
    </location>
</feature>